<dbReference type="OrthoDB" id="18740at2759"/>
<gene>
    <name evidence="7" type="ORF">FKW44_025301</name>
</gene>
<dbReference type="SMART" id="SM00150">
    <property type="entry name" value="SPEC"/>
    <property type="match status" value="4"/>
</dbReference>
<dbReference type="InterPro" id="IPR018159">
    <property type="entry name" value="Spectrin/alpha-actinin"/>
</dbReference>
<dbReference type="GO" id="GO:0005640">
    <property type="term" value="C:nuclear outer membrane"/>
    <property type="evidence" value="ECO:0007669"/>
    <property type="project" value="TreeGrafter"/>
</dbReference>
<dbReference type="Pfam" id="PF00435">
    <property type="entry name" value="Spectrin"/>
    <property type="match status" value="1"/>
</dbReference>
<evidence type="ECO:0000256" key="3">
    <source>
        <dbReference type="ARBA" id="ARBA00022737"/>
    </source>
</evidence>
<proteinExistence type="predicted"/>
<keyword evidence="4" id="KW-1133">Transmembrane helix</keyword>
<dbReference type="GO" id="GO:0051015">
    <property type="term" value="F:actin filament binding"/>
    <property type="evidence" value="ECO:0007669"/>
    <property type="project" value="TreeGrafter"/>
</dbReference>
<dbReference type="GO" id="GO:0034993">
    <property type="term" value="C:meiotic nuclear membrane microtubule tethering complex"/>
    <property type="evidence" value="ECO:0007669"/>
    <property type="project" value="TreeGrafter"/>
</dbReference>
<dbReference type="EMBL" id="CP045910">
    <property type="protein sequence ID" value="QQP31637.1"/>
    <property type="molecule type" value="Genomic_DNA"/>
</dbReference>
<protein>
    <submittedName>
        <fullName evidence="7">Nesprin1like</fullName>
    </submittedName>
</protein>
<feature type="coiled-coil region" evidence="6">
    <location>
        <begin position="973"/>
        <end position="1050"/>
    </location>
</feature>
<organism evidence="7 8">
    <name type="scientific">Caligus rogercresseyi</name>
    <name type="common">Sea louse</name>
    <dbReference type="NCBI Taxonomy" id="217165"/>
    <lineage>
        <taxon>Eukaryota</taxon>
        <taxon>Metazoa</taxon>
        <taxon>Ecdysozoa</taxon>
        <taxon>Arthropoda</taxon>
        <taxon>Crustacea</taxon>
        <taxon>Multicrustacea</taxon>
        <taxon>Hexanauplia</taxon>
        <taxon>Copepoda</taxon>
        <taxon>Siphonostomatoida</taxon>
        <taxon>Caligidae</taxon>
        <taxon>Caligus</taxon>
    </lineage>
</organism>
<dbReference type="GO" id="GO:0008285">
    <property type="term" value="P:negative regulation of cell population proliferation"/>
    <property type="evidence" value="ECO:0007669"/>
    <property type="project" value="TreeGrafter"/>
</dbReference>
<dbReference type="PANTHER" id="PTHR47535:SF1">
    <property type="entry name" value="NESPRIN-1"/>
    <property type="match status" value="1"/>
</dbReference>
<accession>A0A7T8GKH0</accession>
<dbReference type="InterPro" id="IPR002017">
    <property type="entry name" value="Spectrin_repeat"/>
</dbReference>
<evidence type="ECO:0000256" key="4">
    <source>
        <dbReference type="ARBA" id="ARBA00022989"/>
    </source>
</evidence>
<dbReference type="GO" id="GO:0005737">
    <property type="term" value="C:cytoplasm"/>
    <property type="evidence" value="ECO:0007669"/>
    <property type="project" value="TreeGrafter"/>
</dbReference>
<evidence type="ECO:0000256" key="6">
    <source>
        <dbReference type="SAM" id="Coils"/>
    </source>
</evidence>
<evidence type="ECO:0000256" key="1">
    <source>
        <dbReference type="ARBA" id="ARBA00004370"/>
    </source>
</evidence>
<evidence type="ECO:0000256" key="2">
    <source>
        <dbReference type="ARBA" id="ARBA00022692"/>
    </source>
</evidence>
<dbReference type="GO" id="GO:0007097">
    <property type="term" value="P:nuclear migration"/>
    <property type="evidence" value="ECO:0007669"/>
    <property type="project" value="TreeGrafter"/>
</dbReference>
<dbReference type="Proteomes" id="UP000595437">
    <property type="component" value="Chromosome 21"/>
</dbReference>
<keyword evidence="5" id="KW-0472">Membrane</keyword>
<keyword evidence="2" id="KW-0812">Transmembrane</keyword>
<evidence type="ECO:0000256" key="5">
    <source>
        <dbReference type="ARBA" id="ARBA00023136"/>
    </source>
</evidence>
<dbReference type="Gene3D" id="1.20.58.60">
    <property type="match status" value="6"/>
</dbReference>
<evidence type="ECO:0000313" key="7">
    <source>
        <dbReference type="EMBL" id="QQP31637.1"/>
    </source>
</evidence>
<feature type="coiled-coil region" evidence="6">
    <location>
        <begin position="562"/>
        <end position="589"/>
    </location>
</feature>
<keyword evidence="3" id="KW-0677">Repeat</keyword>
<keyword evidence="8" id="KW-1185">Reference proteome</keyword>
<sequence length="1421" mass="161622">MGQFLVTTKKTFSPEELETAGSELDNLAVQCQTRKSEGSDDEEIAVKSNTYIIQAGKPMSILLLVADILQKIVELKNFFEEKDKQLHDTDDKWEEFRLAEKKLADWLQLVLTKVQKISIAESNIRSLETAAEEVSCLIRDLKENEVLKSNYYSIGKKLMALDSSQVNVLQDALSEADSKWDKVSNLLLEQESKSKTLIGMWQQCLAQGGSLKEQLDQVQDSYNALCNRKAIDMDSTASMVDFAKSTIDQLKKARHPFEMFYKRQTQLIQELQTVPSFEVSSLKAEIQSVQQKFSFLGSNLKLKLNKYESQIVIWKQITQNRDEFFAWSKETRNSLNDGLINVSDVEAARAKLERFHHDFPTFSSMVKTGIFAKLDQINEINEESGDIFAPLRDKINRELIDAEELAQKLESSLSDVDSSSKNLKTTMSDSLNWLLSLRDRALKFDDLSGSDEDIYERLVGIRSVIVELESFDDRLIPITEDIKSLHEKYEGSEVNSLMKDLSNLEKKYDALSSQTSKISSTLFGLLEKRYSDKVQDLLKCINLNKDKALWCSPDLDSDKFALNSKMETLEEIRGALKELNASNLELKNLSKVLLKLVDDEKVGEVKETLLCLDKGITEIGDELTRTSESLKSAIDLFNIHASKVEEANNWIKATEESIKTNLVANLESAAQVSGDCEGIQRNIEKYEPNIKEIERLGKDILSKHPASRIGATSDHVKSKYDHLKNDRETIRIHIRAMRDGWEDLIDYMNGIQKNVAGLAMQWSSFDESFEQVKNWLDGSRKKLEAATTSFCADLSAKKTVLQDLKTLEHDISSHYTFLDNMKHKSDELNNPMAVKALNASFLEYEALKNSVSESLGVWKGYVSEHEDYRSELEKRGYGCITIEENDKIEMLESIIGCDESVKSGLKDAQAKYASVAEHTSADGKEMLLKELKDLERKWKSTLCAAQELKGKISVCSSRKAKAKEFLSKLSDWLVEMELKVKNSSALKENALEKQAHLEELESLSKKISSKTNDFKQAGEEIGDNETQSELASLNARYHNLKKNVKDLSIRYTLFVKEHSSFDLEFGSFMEWMKGMRDDLSSLGELSGDLKVLQSRKINIEGLEEIKNSENLKYDSISELGEKLYSHTSASGKEIIRGNLRNLRSQWEELTANLLNASLSLEKCLQQFSDFTSLQEKLTKWLKDIERAMQEHTELKSSLPEKKGQLQNHSIVHQEITSHNGLVESVCTKAQELVDQTQDTTLNAYIQSIKLLFQNIGLKSKDLIDKLKSCVQDHEGYTHQFKGFLQFFSHQSDQVGHVGDIMGEKTDIDHKTSLLKDLKENKALGDKRLSELEAACGVVCKSTALKGCEHLREELNQLKENWNTHEALVDELEINIEKANGQWDQFHSDLDKHLEWFKAHESFFKDQTLMNTLERKRLTLSS</sequence>
<dbReference type="PANTHER" id="PTHR47535">
    <property type="entry name" value="MUSCLE-SPECIFIC PROTEIN 300 KDA, ISOFORM G"/>
    <property type="match status" value="1"/>
</dbReference>
<comment type="subcellular location">
    <subcellularLocation>
        <location evidence="1">Membrane</location>
    </subcellularLocation>
</comment>
<name>A0A7T8GKH0_CALRO</name>
<dbReference type="SUPFAM" id="SSF46966">
    <property type="entry name" value="Spectrin repeat"/>
    <property type="match status" value="7"/>
</dbReference>
<reference evidence="8" key="1">
    <citation type="submission" date="2021-01" db="EMBL/GenBank/DDBJ databases">
        <title>Caligus Genome Assembly.</title>
        <authorList>
            <person name="Gallardo-Escarate C."/>
        </authorList>
    </citation>
    <scope>NUCLEOTIDE SEQUENCE [LARGE SCALE GENOMIC DNA]</scope>
</reference>
<keyword evidence="6" id="KW-0175">Coiled coil</keyword>
<dbReference type="InterPro" id="IPR052403">
    <property type="entry name" value="LINC-complex_assoc"/>
</dbReference>
<evidence type="ECO:0000313" key="8">
    <source>
        <dbReference type="Proteomes" id="UP000595437"/>
    </source>
</evidence>
<feature type="coiled-coil region" evidence="6">
    <location>
        <begin position="1314"/>
        <end position="1374"/>
    </location>
</feature>